<keyword evidence="3" id="KW-0731">Sigma factor</keyword>
<dbReference type="OrthoDB" id="9784272at2"/>
<dbReference type="PANTHER" id="PTHR43133">
    <property type="entry name" value="RNA POLYMERASE ECF-TYPE SIGMA FACTO"/>
    <property type="match status" value="1"/>
</dbReference>
<accession>A0A330L900</accession>
<dbReference type="GO" id="GO:0003677">
    <property type="term" value="F:DNA binding"/>
    <property type="evidence" value="ECO:0007669"/>
    <property type="project" value="UniProtKB-KW"/>
</dbReference>
<evidence type="ECO:0000256" key="4">
    <source>
        <dbReference type="ARBA" id="ARBA00023125"/>
    </source>
</evidence>
<reference evidence="10" key="1">
    <citation type="submission" date="2018-04" db="EMBL/GenBank/DDBJ databases">
        <authorList>
            <person name="Lucker S."/>
            <person name="Sakoula D."/>
        </authorList>
    </citation>
    <scope>NUCLEOTIDE SEQUENCE [LARGE SCALE GENOMIC DNA]</scope>
</reference>
<evidence type="ECO:0000256" key="1">
    <source>
        <dbReference type="ARBA" id="ARBA00010641"/>
    </source>
</evidence>
<evidence type="ECO:0000256" key="5">
    <source>
        <dbReference type="ARBA" id="ARBA00023163"/>
    </source>
</evidence>
<evidence type="ECO:0000256" key="6">
    <source>
        <dbReference type="SAM" id="MobiDB-lite"/>
    </source>
</evidence>
<evidence type="ECO:0000256" key="2">
    <source>
        <dbReference type="ARBA" id="ARBA00023015"/>
    </source>
</evidence>
<feature type="compositionally biased region" description="Polar residues" evidence="6">
    <location>
        <begin position="7"/>
        <end position="20"/>
    </location>
</feature>
<dbReference type="InterPro" id="IPR039425">
    <property type="entry name" value="RNA_pol_sigma-70-like"/>
</dbReference>
<evidence type="ECO:0000259" key="7">
    <source>
        <dbReference type="Pfam" id="PF04542"/>
    </source>
</evidence>
<protein>
    <submittedName>
        <fullName evidence="9">Putative RNA polymerase sigma factor SigZ</fullName>
    </submittedName>
</protein>
<dbReference type="AlphaFoldDB" id="A0A330L900"/>
<dbReference type="InterPro" id="IPR013249">
    <property type="entry name" value="RNA_pol_sigma70_r4_t2"/>
</dbReference>
<dbReference type="Proteomes" id="UP000248168">
    <property type="component" value="Unassembled WGS sequence"/>
</dbReference>
<keyword evidence="4" id="KW-0238">DNA-binding</keyword>
<keyword evidence="2" id="KW-0805">Transcription regulation</keyword>
<dbReference type="PANTHER" id="PTHR43133:SF8">
    <property type="entry name" value="RNA POLYMERASE SIGMA FACTOR HI_1459-RELATED"/>
    <property type="match status" value="1"/>
</dbReference>
<evidence type="ECO:0000313" key="10">
    <source>
        <dbReference type="Proteomes" id="UP000248168"/>
    </source>
</evidence>
<dbReference type="NCBIfam" id="TIGR02937">
    <property type="entry name" value="sigma70-ECF"/>
    <property type="match status" value="1"/>
</dbReference>
<dbReference type="InterPro" id="IPR007627">
    <property type="entry name" value="RNA_pol_sigma70_r2"/>
</dbReference>
<dbReference type="GO" id="GO:0006352">
    <property type="term" value="P:DNA-templated transcription initiation"/>
    <property type="evidence" value="ECO:0007669"/>
    <property type="project" value="InterPro"/>
</dbReference>
<dbReference type="InParanoid" id="A0A330L900"/>
<dbReference type="EMBL" id="OUNR01000019">
    <property type="protein sequence ID" value="SPP66336.1"/>
    <property type="molecule type" value="Genomic_DNA"/>
</dbReference>
<gene>
    <name evidence="9" type="ORF">NITLEN_60139</name>
</gene>
<dbReference type="Gene3D" id="1.10.1740.10">
    <property type="match status" value="1"/>
</dbReference>
<feature type="region of interest" description="Disordered" evidence="6">
    <location>
        <begin position="1"/>
        <end position="20"/>
    </location>
</feature>
<organism evidence="9 10">
    <name type="scientific">Nitrospira lenta</name>
    <dbReference type="NCBI Taxonomy" id="1436998"/>
    <lineage>
        <taxon>Bacteria</taxon>
        <taxon>Pseudomonadati</taxon>
        <taxon>Nitrospirota</taxon>
        <taxon>Nitrospiria</taxon>
        <taxon>Nitrospirales</taxon>
        <taxon>Nitrospiraceae</taxon>
        <taxon>Nitrospira</taxon>
    </lineage>
</organism>
<dbReference type="SUPFAM" id="SSF88659">
    <property type="entry name" value="Sigma3 and sigma4 domains of RNA polymerase sigma factors"/>
    <property type="match status" value="1"/>
</dbReference>
<dbReference type="Pfam" id="PF04542">
    <property type="entry name" value="Sigma70_r2"/>
    <property type="match status" value="1"/>
</dbReference>
<sequence>MMRRRNQSNNRHAQAHSGQDPIQQILNARAAFLSFLRHRIGDTGVAQDLFQQGVLRAVERRSSLRRREDAVAWFCSILRHALVDYLRKHGVEARGKKAYRQALIHSGHGKVPPFEEVGDNPCSCASVLLATLRPSYAELIRRIDLKGESSKTVAKDLAVTRNNLRVRLHRARQVLRARLVRFCGPCCERNCRNCMCDVSAFPTMKRRVRHSRGDPQL</sequence>
<evidence type="ECO:0000259" key="8">
    <source>
        <dbReference type="Pfam" id="PF08281"/>
    </source>
</evidence>
<dbReference type="Pfam" id="PF08281">
    <property type="entry name" value="Sigma70_r4_2"/>
    <property type="match status" value="1"/>
</dbReference>
<feature type="domain" description="RNA polymerase sigma factor 70 region 4 type 2" evidence="8">
    <location>
        <begin position="128"/>
        <end position="173"/>
    </location>
</feature>
<evidence type="ECO:0000256" key="3">
    <source>
        <dbReference type="ARBA" id="ARBA00023082"/>
    </source>
</evidence>
<evidence type="ECO:0000313" key="9">
    <source>
        <dbReference type="EMBL" id="SPP66336.1"/>
    </source>
</evidence>
<dbReference type="SUPFAM" id="SSF88946">
    <property type="entry name" value="Sigma2 domain of RNA polymerase sigma factors"/>
    <property type="match status" value="1"/>
</dbReference>
<dbReference type="InterPro" id="IPR036388">
    <property type="entry name" value="WH-like_DNA-bd_sf"/>
</dbReference>
<dbReference type="InterPro" id="IPR014284">
    <property type="entry name" value="RNA_pol_sigma-70_dom"/>
</dbReference>
<feature type="domain" description="RNA polymerase sigma-70 region 2" evidence="7">
    <location>
        <begin position="33"/>
        <end position="90"/>
    </location>
</feature>
<keyword evidence="5" id="KW-0804">Transcription</keyword>
<dbReference type="Gene3D" id="1.10.10.10">
    <property type="entry name" value="Winged helix-like DNA-binding domain superfamily/Winged helix DNA-binding domain"/>
    <property type="match status" value="1"/>
</dbReference>
<dbReference type="InterPro" id="IPR013325">
    <property type="entry name" value="RNA_pol_sigma_r2"/>
</dbReference>
<dbReference type="InterPro" id="IPR013324">
    <property type="entry name" value="RNA_pol_sigma_r3/r4-like"/>
</dbReference>
<comment type="similarity">
    <text evidence="1">Belongs to the sigma-70 factor family. ECF subfamily.</text>
</comment>
<dbReference type="GO" id="GO:0016987">
    <property type="term" value="F:sigma factor activity"/>
    <property type="evidence" value="ECO:0007669"/>
    <property type="project" value="UniProtKB-KW"/>
</dbReference>
<proteinExistence type="inferred from homology"/>
<keyword evidence="10" id="KW-1185">Reference proteome</keyword>
<name>A0A330L900_9BACT</name>